<dbReference type="SMR" id="G7KTY0"/>
<dbReference type="EMBL" id="CM001223">
    <property type="protein sequence ID" value="AES78753.1"/>
    <property type="molecule type" value="Genomic_DNA"/>
</dbReference>
<sequence length="145" mass="15810">MAYLKFALAAVFLATIFICPMKKVEACAATWCTVVETTVCGSGCGCLAWGIFGGNCVPRSSLTKMVEEHPNLCQSHIDCIKKGNGSFCARYPNSDIEHGWCFTSNVEAERYFEILINPATNNFLKTVSHSINGNGFLKMPVEIAS</sequence>
<dbReference type="AlphaFoldDB" id="G7KTY0"/>
<reference evidence="7" key="3">
    <citation type="submission" date="2015-04" db="UniProtKB">
        <authorList>
            <consortium name="EnsemblPlants"/>
        </authorList>
    </citation>
    <scope>IDENTIFICATION</scope>
    <source>
        <strain evidence="7">cv. Jemalong A17</strain>
    </source>
</reference>
<dbReference type="Pfam" id="PF16720">
    <property type="entry name" value="Albumin_I_a"/>
    <property type="match status" value="1"/>
</dbReference>
<dbReference type="Proteomes" id="UP000002051">
    <property type="component" value="Unassembled WGS sequence"/>
</dbReference>
<dbReference type="HOGENOM" id="CLU_142503_0_0_1"/>
<keyword evidence="8" id="KW-1185">Reference proteome</keyword>
<dbReference type="PaxDb" id="3880-AES78753"/>
<evidence type="ECO:0000256" key="3">
    <source>
        <dbReference type="SAM" id="SignalP"/>
    </source>
</evidence>
<dbReference type="KEGG" id="mtr:11438555"/>
<name>G7KTY0_MEDTR</name>
<evidence type="ECO:0000313" key="7">
    <source>
        <dbReference type="EnsemblPlants" id="AES78753"/>
    </source>
</evidence>
<feature type="chain" id="PRO_5014573836" evidence="3">
    <location>
        <begin position="27"/>
        <end position="145"/>
    </location>
</feature>
<dbReference type="OrthoDB" id="1407673at2759"/>
<evidence type="ECO:0000313" key="5">
    <source>
        <dbReference type="EMBL" id="AES78753.1"/>
    </source>
</evidence>
<protein>
    <submittedName>
        <fullName evidence="5 6">Albumin I</fullName>
    </submittedName>
</protein>
<dbReference type="Proteomes" id="UP000265566">
    <property type="component" value="Chromosome 7"/>
</dbReference>
<accession>G7KTY0</accession>
<dbReference type="EnsemblPlants" id="AES78753">
    <property type="protein sequence ID" value="AES78753"/>
    <property type="gene ID" value="MTR_7g044980"/>
</dbReference>
<keyword evidence="2" id="KW-1015">Disulfide bond</keyword>
<evidence type="ECO:0000256" key="2">
    <source>
        <dbReference type="ARBA" id="ARBA00023157"/>
    </source>
</evidence>
<gene>
    <name evidence="7" type="primary">11438555</name>
    <name evidence="5" type="ordered locus">MTR_7g044980</name>
    <name evidence="6" type="ORF">MtrunA17_Chr7g0232011</name>
</gene>
<keyword evidence="1" id="KW-0960">Knottin</keyword>
<dbReference type="InterPro" id="IPR032000">
    <property type="entry name" value="Albumin_I_a"/>
</dbReference>
<evidence type="ECO:0000313" key="6">
    <source>
        <dbReference type="EMBL" id="RHN45509.1"/>
    </source>
</evidence>
<proteinExistence type="predicted"/>
<reference evidence="9" key="4">
    <citation type="journal article" date="2018" name="Nat. Plants">
        <title>Whole-genome landscape of Medicago truncatula symbiotic genes.</title>
        <authorList>
            <person name="Pecrix Y."/>
            <person name="Staton S.E."/>
            <person name="Sallet E."/>
            <person name="Lelandais-Briere C."/>
            <person name="Moreau S."/>
            <person name="Carrere S."/>
            <person name="Blein T."/>
            <person name="Jardinaud M.F."/>
            <person name="Latrasse D."/>
            <person name="Zouine M."/>
            <person name="Zahm M."/>
            <person name="Kreplak J."/>
            <person name="Mayjonade B."/>
            <person name="Satge C."/>
            <person name="Perez M."/>
            <person name="Cauet S."/>
            <person name="Marande W."/>
            <person name="Chantry-Darmon C."/>
            <person name="Lopez-Roques C."/>
            <person name="Bouchez O."/>
            <person name="Berard A."/>
            <person name="Debelle F."/>
            <person name="Munos S."/>
            <person name="Bendahmane A."/>
            <person name="Berges H."/>
            <person name="Niebel A."/>
            <person name="Buitink J."/>
            <person name="Frugier F."/>
            <person name="Benhamed M."/>
            <person name="Crespi M."/>
            <person name="Gouzy J."/>
            <person name="Gamas P."/>
        </authorList>
    </citation>
    <scope>NUCLEOTIDE SEQUENCE [LARGE SCALE GENOMIC DNA]</scope>
    <source>
        <strain evidence="9">cv. Jemalong A17</strain>
    </source>
</reference>
<feature type="domain" description="Albumin I chain a" evidence="4">
    <location>
        <begin position="68"/>
        <end position="110"/>
    </location>
</feature>
<feature type="signal peptide" evidence="3">
    <location>
        <begin position="1"/>
        <end position="26"/>
    </location>
</feature>
<evidence type="ECO:0000256" key="1">
    <source>
        <dbReference type="ARBA" id="ARBA00022854"/>
    </source>
</evidence>
<dbReference type="ExpressionAtlas" id="G7KTY0">
    <property type="expression patterns" value="differential"/>
</dbReference>
<dbReference type="Gramene" id="rna39860">
    <property type="protein sequence ID" value="RHN45509.1"/>
    <property type="gene ID" value="gene39860"/>
</dbReference>
<evidence type="ECO:0000313" key="9">
    <source>
        <dbReference type="Proteomes" id="UP000265566"/>
    </source>
</evidence>
<organism evidence="5 8">
    <name type="scientific">Medicago truncatula</name>
    <name type="common">Barrel medic</name>
    <name type="synonym">Medicago tribuloides</name>
    <dbReference type="NCBI Taxonomy" id="3880"/>
    <lineage>
        <taxon>Eukaryota</taxon>
        <taxon>Viridiplantae</taxon>
        <taxon>Streptophyta</taxon>
        <taxon>Embryophyta</taxon>
        <taxon>Tracheophyta</taxon>
        <taxon>Spermatophyta</taxon>
        <taxon>Magnoliopsida</taxon>
        <taxon>eudicotyledons</taxon>
        <taxon>Gunneridae</taxon>
        <taxon>Pentapetalae</taxon>
        <taxon>rosids</taxon>
        <taxon>fabids</taxon>
        <taxon>Fabales</taxon>
        <taxon>Fabaceae</taxon>
        <taxon>Papilionoideae</taxon>
        <taxon>50 kb inversion clade</taxon>
        <taxon>NPAAA clade</taxon>
        <taxon>Hologalegina</taxon>
        <taxon>IRL clade</taxon>
        <taxon>Trifolieae</taxon>
        <taxon>Medicago</taxon>
    </lineage>
</organism>
<keyword evidence="3" id="KW-0732">Signal</keyword>
<reference evidence="5 8" key="2">
    <citation type="journal article" date="2014" name="BMC Genomics">
        <title>An improved genome release (version Mt4.0) for the model legume Medicago truncatula.</title>
        <authorList>
            <person name="Tang H."/>
            <person name="Krishnakumar V."/>
            <person name="Bidwell S."/>
            <person name="Rosen B."/>
            <person name="Chan A."/>
            <person name="Zhou S."/>
            <person name="Gentzbittel L."/>
            <person name="Childs K.L."/>
            <person name="Yandell M."/>
            <person name="Gundlach H."/>
            <person name="Mayer K.F."/>
            <person name="Schwartz D.C."/>
            <person name="Town C.D."/>
        </authorList>
    </citation>
    <scope>GENOME REANNOTATION</scope>
    <source>
        <strain evidence="7 8">cv. Jemalong A17</strain>
    </source>
</reference>
<dbReference type="EMBL" id="PSQE01000007">
    <property type="protein sequence ID" value="RHN45509.1"/>
    <property type="molecule type" value="Genomic_DNA"/>
</dbReference>
<evidence type="ECO:0000313" key="8">
    <source>
        <dbReference type="Proteomes" id="UP000002051"/>
    </source>
</evidence>
<evidence type="ECO:0000259" key="4">
    <source>
        <dbReference type="Pfam" id="PF16720"/>
    </source>
</evidence>
<reference evidence="6" key="5">
    <citation type="journal article" date="2018" name="Nat. Plants">
        <title>Whole-genome landscape of Medicago truncatula symbiotic genes.</title>
        <authorList>
            <person name="Pecrix Y."/>
            <person name="Gamas P."/>
            <person name="Carrere S."/>
        </authorList>
    </citation>
    <scope>NUCLEOTIDE SEQUENCE</scope>
    <source>
        <tissue evidence="6">Leaves</tissue>
    </source>
</reference>
<reference evidence="5 8" key="1">
    <citation type="journal article" date="2011" name="Nature">
        <title>The Medicago genome provides insight into the evolution of rhizobial symbioses.</title>
        <authorList>
            <person name="Young N.D."/>
            <person name="Debelle F."/>
            <person name="Oldroyd G.E."/>
            <person name="Geurts R."/>
            <person name="Cannon S.B."/>
            <person name="Udvardi M.K."/>
            <person name="Benedito V.A."/>
            <person name="Mayer K.F."/>
            <person name="Gouzy J."/>
            <person name="Schoof H."/>
            <person name="Van de Peer Y."/>
            <person name="Proost S."/>
            <person name="Cook D.R."/>
            <person name="Meyers B.C."/>
            <person name="Spannagl M."/>
            <person name="Cheung F."/>
            <person name="De Mita S."/>
            <person name="Krishnakumar V."/>
            <person name="Gundlach H."/>
            <person name="Zhou S."/>
            <person name="Mudge J."/>
            <person name="Bharti A.K."/>
            <person name="Murray J.D."/>
            <person name="Naoumkina M.A."/>
            <person name="Rosen B."/>
            <person name="Silverstein K.A."/>
            <person name="Tang H."/>
            <person name="Rombauts S."/>
            <person name="Zhao P.X."/>
            <person name="Zhou P."/>
            <person name="Barbe V."/>
            <person name="Bardou P."/>
            <person name="Bechner M."/>
            <person name="Bellec A."/>
            <person name="Berger A."/>
            <person name="Berges H."/>
            <person name="Bidwell S."/>
            <person name="Bisseling T."/>
            <person name="Choisne N."/>
            <person name="Couloux A."/>
            <person name="Denny R."/>
            <person name="Deshpande S."/>
            <person name="Dai X."/>
            <person name="Doyle J.J."/>
            <person name="Dudez A.M."/>
            <person name="Farmer A.D."/>
            <person name="Fouteau S."/>
            <person name="Franken C."/>
            <person name="Gibelin C."/>
            <person name="Gish J."/>
            <person name="Goldstein S."/>
            <person name="Gonzalez A.J."/>
            <person name="Green P.J."/>
            <person name="Hallab A."/>
            <person name="Hartog M."/>
            <person name="Hua A."/>
            <person name="Humphray S.J."/>
            <person name="Jeong D.H."/>
            <person name="Jing Y."/>
            <person name="Jocker A."/>
            <person name="Kenton S.M."/>
            <person name="Kim D.J."/>
            <person name="Klee K."/>
            <person name="Lai H."/>
            <person name="Lang C."/>
            <person name="Lin S."/>
            <person name="Macmil S.L."/>
            <person name="Magdelenat G."/>
            <person name="Matthews L."/>
            <person name="McCorrison J."/>
            <person name="Monaghan E.L."/>
            <person name="Mun J.H."/>
            <person name="Najar F.Z."/>
            <person name="Nicholson C."/>
            <person name="Noirot C."/>
            <person name="O'Bleness M."/>
            <person name="Paule C.R."/>
            <person name="Poulain J."/>
            <person name="Prion F."/>
            <person name="Qin B."/>
            <person name="Qu C."/>
            <person name="Retzel E.F."/>
            <person name="Riddle C."/>
            <person name="Sallet E."/>
            <person name="Samain S."/>
            <person name="Samson N."/>
            <person name="Sanders I."/>
            <person name="Saurat O."/>
            <person name="Scarpelli C."/>
            <person name="Schiex T."/>
            <person name="Segurens B."/>
            <person name="Severin A.J."/>
            <person name="Sherrier D.J."/>
            <person name="Shi R."/>
            <person name="Sims S."/>
            <person name="Singer S.R."/>
            <person name="Sinharoy S."/>
            <person name="Sterck L."/>
            <person name="Viollet A."/>
            <person name="Wang B.B."/>
            <person name="Wang K."/>
            <person name="Wang M."/>
            <person name="Wang X."/>
            <person name="Warfsmann J."/>
            <person name="Weissenbach J."/>
            <person name="White D.D."/>
            <person name="White J.D."/>
            <person name="Wiley G.B."/>
            <person name="Wincker P."/>
            <person name="Xing Y."/>
            <person name="Yang L."/>
            <person name="Yao Z."/>
            <person name="Ying F."/>
            <person name="Zhai J."/>
            <person name="Zhou L."/>
            <person name="Zuber A."/>
            <person name="Denarie J."/>
            <person name="Dixon R.A."/>
            <person name="May G.D."/>
            <person name="Schwartz D.C."/>
            <person name="Rogers J."/>
            <person name="Quetier F."/>
            <person name="Town C.D."/>
            <person name="Roe B.A."/>
        </authorList>
    </citation>
    <scope>NUCLEOTIDE SEQUENCE [LARGE SCALE GENOMIC DNA]</scope>
    <source>
        <strain evidence="5">A17</strain>
        <strain evidence="7 8">cv. Jemalong A17</strain>
    </source>
</reference>